<evidence type="ECO:0000256" key="8">
    <source>
        <dbReference type="ARBA" id="ARBA00023224"/>
    </source>
</evidence>
<comment type="subcellular location">
    <subcellularLocation>
        <location evidence="1">Membrane</location>
        <topology evidence="1">Multi-pass membrane protein</topology>
    </subcellularLocation>
</comment>
<dbReference type="SUPFAM" id="SSF81321">
    <property type="entry name" value="Family A G protein-coupled receptor-like"/>
    <property type="match status" value="1"/>
</dbReference>
<evidence type="ECO:0000313" key="9">
    <source>
        <dbReference type="EMBL" id="CAH1785141.1"/>
    </source>
</evidence>
<dbReference type="SMART" id="SM01381">
    <property type="entry name" value="7TM_GPCR_Srsx"/>
    <property type="match status" value="1"/>
</dbReference>
<dbReference type="Gene3D" id="1.20.1070.10">
    <property type="entry name" value="Rhodopsin 7-helix transmembrane proteins"/>
    <property type="match status" value="1"/>
</dbReference>
<dbReference type="OrthoDB" id="5981855at2759"/>
<dbReference type="InterPro" id="IPR017452">
    <property type="entry name" value="GPCR_Rhodpsn_7TM"/>
</dbReference>
<dbReference type="Pfam" id="PF00001">
    <property type="entry name" value="7tm_1"/>
    <property type="match status" value="1"/>
</dbReference>
<dbReference type="EMBL" id="CAIIXF020000005">
    <property type="protein sequence ID" value="CAH1785141.1"/>
    <property type="molecule type" value="Genomic_DNA"/>
</dbReference>
<name>A0A8J1XE41_OWEFU</name>
<dbReference type="Proteomes" id="UP000749559">
    <property type="component" value="Unassembled WGS sequence"/>
</dbReference>
<keyword evidence="3" id="KW-0812">Transmembrane</keyword>
<proteinExistence type="inferred from homology"/>
<evidence type="ECO:0000256" key="7">
    <source>
        <dbReference type="ARBA" id="ARBA00023170"/>
    </source>
</evidence>
<dbReference type="AlphaFoldDB" id="A0A8J1XE41"/>
<evidence type="ECO:0000256" key="6">
    <source>
        <dbReference type="ARBA" id="ARBA00023136"/>
    </source>
</evidence>
<sequence length="352" mass="40147">MSLSREYDNMTVLIDPNKGTPAFTYFSEYGERMKNQEYLELMVLMTICTTSVIGNSLVIAAVMKKRSMRNPTNYLIVNLSMSDLLFVMMTPFIMTTRITVNWKLGGFLCRIVSYIQFFSAANSILTMMLISIDRYRSICIINVTKLTTKVGAVIICCVWMVSLTMTLPIALFSIETHITQWGKEHVFCGLVWPKEANPDIYFSVLALFLFIMPVTTLIVNYCRIFNTVRKSSKVKVIKVTSKDNHKEQDQISSKQIKLLKMFVLIVALFIAMILPFFAASFVVLFTDTMTSTIFTWSVTLTLANTAINPIIYGYFNTKFKQAYKELLCKRCTRKVGHERSISNSQGTHTDGE</sequence>
<comment type="caution">
    <text evidence="9">The sequence shown here is derived from an EMBL/GenBank/DDBJ whole genome shotgun (WGS) entry which is preliminary data.</text>
</comment>
<keyword evidence="5" id="KW-0297">G-protein coupled receptor</keyword>
<evidence type="ECO:0000256" key="3">
    <source>
        <dbReference type="ARBA" id="ARBA00022692"/>
    </source>
</evidence>
<keyword evidence="6" id="KW-0472">Membrane</keyword>
<dbReference type="InterPro" id="IPR000611">
    <property type="entry name" value="NPY_rcpt"/>
</dbReference>
<dbReference type="GO" id="GO:0004983">
    <property type="term" value="F:neuropeptide Y receptor activity"/>
    <property type="evidence" value="ECO:0007669"/>
    <property type="project" value="InterPro"/>
</dbReference>
<protein>
    <submittedName>
        <fullName evidence="9">Uncharacterized protein</fullName>
    </submittedName>
</protein>
<dbReference type="InterPro" id="IPR000276">
    <property type="entry name" value="GPCR_Rhodpsn"/>
</dbReference>
<evidence type="ECO:0000256" key="4">
    <source>
        <dbReference type="ARBA" id="ARBA00022989"/>
    </source>
</evidence>
<reference evidence="9" key="1">
    <citation type="submission" date="2022-03" db="EMBL/GenBank/DDBJ databases">
        <authorList>
            <person name="Martin C."/>
        </authorList>
    </citation>
    <scope>NUCLEOTIDE SEQUENCE</scope>
</reference>
<gene>
    <name evidence="9" type="ORF">OFUS_LOCUS11244</name>
</gene>
<evidence type="ECO:0000256" key="1">
    <source>
        <dbReference type="ARBA" id="ARBA00004141"/>
    </source>
</evidence>
<dbReference type="GO" id="GO:0005886">
    <property type="term" value="C:plasma membrane"/>
    <property type="evidence" value="ECO:0007669"/>
    <property type="project" value="TreeGrafter"/>
</dbReference>
<dbReference type="PRINTS" id="PR01012">
    <property type="entry name" value="NRPEPTIDEYR"/>
</dbReference>
<dbReference type="PRINTS" id="PR00237">
    <property type="entry name" value="GPCRRHODOPSN"/>
</dbReference>
<evidence type="ECO:0000256" key="5">
    <source>
        <dbReference type="ARBA" id="ARBA00023040"/>
    </source>
</evidence>
<dbReference type="PANTHER" id="PTHR45695">
    <property type="entry name" value="LEUCOKININ RECEPTOR-RELATED"/>
    <property type="match status" value="1"/>
</dbReference>
<keyword evidence="10" id="KW-1185">Reference proteome</keyword>
<accession>A0A8J1XE41</accession>
<keyword evidence="4" id="KW-1133">Transmembrane helix</keyword>
<comment type="similarity">
    <text evidence="2">Belongs to the G-protein coupled receptor 1 family.</text>
</comment>
<evidence type="ECO:0000256" key="2">
    <source>
        <dbReference type="ARBA" id="ARBA00010663"/>
    </source>
</evidence>
<dbReference type="PANTHER" id="PTHR45695:SF37">
    <property type="entry name" value="FREE FATTY ACID RECEPTOR 4-LIKE"/>
    <property type="match status" value="1"/>
</dbReference>
<keyword evidence="8" id="KW-0807">Transducer</keyword>
<keyword evidence="7" id="KW-0675">Receptor</keyword>
<evidence type="ECO:0000313" key="10">
    <source>
        <dbReference type="Proteomes" id="UP000749559"/>
    </source>
</evidence>
<organism evidence="9 10">
    <name type="scientific">Owenia fusiformis</name>
    <name type="common">Polychaete worm</name>
    <dbReference type="NCBI Taxonomy" id="6347"/>
    <lineage>
        <taxon>Eukaryota</taxon>
        <taxon>Metazoa</taxon>
        <taxon>Spiralia</taxon>
        <taxon>Lophotrochozoa</taxon>
        <taxon>Annelida</taxon>
        <taxon>Polychaeta</taxon>
        <taxon>Sedentaria</taxon>
        <taxon>Canalipalpata</taxon>
        <taxon>Sabellida</taxon>
        <taxon>Oweniida</taxon>
        <taxon>Oweniidae</taxon>
        <taxon>Owenia</taxon>
    </lineage>
</organism>
<dbReference type="PROSITE" id="PS50262">
    <property type="entry name" value="G_PROTEIN_RECEP_F1_2"/>
    <property type="match status" value="1"/>
</dbReference>
<dbReference type="CDD" id="cd00637">
    <property type="entry name" value="7tm_classA_rhodopsin-like"/>
    <property type="match status" value="1"/>
</dbReference>